<reference evidence="15" key="1">
    <citation type="submission" date="2021-06" db="EMBL/GenBank/DDBJ databases">
        <title>Comparative genomics, transcriptomics and evolutionary studies reveal genomic signatures of adaptation to plant cell wall in hemibiotrophic fungi.</title>
        <authorList>
            <consortium name="DOE Joint Genome Institute"/>
            <person name="Baroncelli R."/>
            <person name="Diaz J.F."/>
            <person name="Benocci T."/>
            <person name="Peng M."/>
            <person name="Battaglia E."/>
            <person name="Haridas S."/>
            <person name="Andreopoulos W."/>
            <person name="Labutti K."/>
            <person name="Pangilinan J."/>
            <person name="Floch G.L."/>
            <person name="Makela M.R."/>
            <person name="Henrissat B."/>
            <person name="Grigoriev I.V."/>
            <person name="Crouch J.A."/>
            <person name="De Vries R.P."/>
            <person name="Sukno S.A."/>
            <person name="Thon M.R."/>
        </authorList>
    </citation>
    <scope>NUCLEOTIDE SEQUENCE</scope>
    <source>
        <strain evidence="15">CBS 125086</strain>
    </source>
</reference>
<dbReference type="InterPro" id="IPR017871">
    <property type="entry name" value="ABC_transporter-like_CS"/>
</dbReference>
<dbReference type="Gene3D" id="3.40.50.300">
    <property type="entry name" value="P-loop containing nucleotide triphosphate hydrolases"/>
    <property type="match status" value="2"/>
</dbReference>
<feature type="transmembrane region" description="Helical" evidence="12">
    <location>
        <begin position="746"/>
        <end position="767"/>
    </location>
</feature>
<feature type="transmembrane region" description="Helical" evidence="12">
    <location>
        <begin position="668"/>
        <end position="696"/>
    </location>
</feature>
<feature type="domain" description="ABC transporter" evidence="13">
    <location>
        <begin position="292"/>
        <end position="536"/>
    </location>
</feature>
<dbReference type="FunFam" id="3.40.50.300:FF:000479">
    <property type="entry name" value="Multidrug resistance protein 1A"/>
    <property type="match status" value="1"/>
</dbReference>
<dbReference type="Proteomes" id="UP001230504">
    <property type="component" value="Unassembled WGS sequence"/>
</dbReference>
<accession>A0AAD8V359</accession>
<dbReference type="CDD" id="cd03249">
    <property type="entry name" value="ABC_MTABC3_MDL1_MDL2"/>
    <property type="match status" value="1"/>
</dbReference>
<comment type="caution">
    <text evidence="15">The sequence shown here is derived from an EMBL/GenBank/DDBJ whole genome shotgun (WGS) entry which is preliminary data.</text>
</comment>
<keyword evidence="11" id="KW-0325">Glycoprotein</keyword>
<comment type="subcellular location">
    <subcellularLocation>
        <location evidence="1">Membrane</location>
        <topology evidence="1">Multi-pass membrane protein</topology>
    </subcellularLocation>
</comment>
<dbReference type="InterPro" id="IPR003439">
    <property type="entry name" value="ABC_transporter-like_ATP-bd"/>
</dbReference>
<feature type="transmembrane region" description="Helical" evidence="12">
    <location>
        <begin position="773"/>
        <end position="792"/>
    </location>
</feature>
<organism evidence="15 16">
    <name type="scientific">Colletotrichum navitas</name>
    <dbReference type="NCBI Taxonomy" id="681940"/>
    <lineage>
        <taxon>Eukaryota</taxon>
        <taxon>Fungi</taxon>
        <taxon>Dikarya</taxon>
        <taxon>Ascomycota</taxon>
        <taxon>Pezizomycotina</taxon>
        <taxon>Sordariomycetes</taxon>
        <taxon>Hypocreomycetidae</taxon>
        <taxon>Glomerellales</taxon>
        <taxon>Glomerellaceae</taxon>
        <taxon>Colletotrichum</taxon>
        <taxon>Colletotrichum graminicola species complex</taxon>
    </lineage>
</organism>
<keyword evidence="9 12" id="KW-1133">Transmembrane helix</keyword>
<dbReference type="InterPro" id="IPR036640">
    <property type="entry name" value="ABC1_TM_sf"/>
</dbReference>
<dbReference type="FunFam" id="3.40.50.300:FF:000913">
    <property type="entry name" value="ABC multidrug transporter SitT"/>
    <property type="match status" value="1"/>
</dbReference>
<keyword evidence="7" id="KW-0067">ATP-binding</keyword>
<keyword evidence="16" id="KW-1185">Reference proteome</keyword>
<evidence type="ECO:0000256" key="6">
    <source>
        <dbReference type="ARBA" id="ARBA00022741"/>
    </source>
</evidence>
<feature type="transmembrane region" description="Helical" evidence="12">
    <location>
        <begin position="115"/>
        <end position="136"/>
    </location>
</feature>
<dbReference type="PROSITE" id="PS50929">
    <property type="entry name" value="ABC_TM1F"/>
    <property type="match status" value="2"/>
</dbReference>
<name>A0AAD8V359_9PEZI</name>
<dbReference type="Gene3D" id="1.20.1560.10">
    <property type="entry name" value="ABC transporter type 1, transmembrane domain"/>
    <property type="match status" value="2"/>
</dbReference>
<dbReference type="GO" id="GO:0015421">
    <property type="term" value="F:ABC-type oligopeptide transporter activity"/>
    <property type="evidence" value="ECO:0007669"/>
    <property type="project" value="TreeGrafter"/>
</dbReference>
<dbReference type="Pfam" id="PF00005">
    <property type="entry name" value="ABC_tran"/>
    <property type="match status" value="2"/>
</dbReference>
<protein>
    <submittedName>
        <fullName evidence="15">Multidrug resistance protein 1</fullName>
    </submittedName>
</protein>
<comment type="similarity">
    <text evidence="2">Belongs to the ABC transporter superfamily. ABCB family. Multidrug resistance exporter (TC 3.A.1.201) subfamily.</text>
</comment>
<dbReference type="GO" id="GO:0090374">
    <property type="term" value="P:oligopeptide export from mitochondrion"/>
    <property type="evidence" value="ECO:0007669"/>
    <property type="project" value="TreeGrafter"/>
</dbReference>
<dbReference type="InterPro" id="IPR027417">
    <property type="entry name" value="P-loop_NTPase"/>
</dbReference>
<keyword evidence="4 12" id="KW-0812">Transmembrane</keyword>
<dbReference type="InterPro" id="IPR003593">
    <property type="entry name" value="AAA+_ATPase"/>
</dbReference>
<keyword evidence="6" id="KW-0547">Nucleotide-binding</keyword>
<evidence type="ECO:0000256" key="2">
    <source>
        <dbReference type="ARBA" id="ARBA00007577"/>
    </source>
</evidence>
<feature type="transmembrane region" description="Helical" evidence="12">
    <location>
        <begin position="625"/>
        <end position="648"/>
    </location>
</feature>
<evidence type="ECO:0000256" key="3">
    <source>
        <dbReference type="ARBA" id="ARBA00022448"/>
    </source>
</evidence>
<dbReference type="PANTHER" id="PTHR43394">
    <property type="entry name" value="ATP-DEPENDENT PERMEASE MDL1, MITOCHONDRIAL"/>
    <property type="match status" value="1"/>
</dbReference>
<dbReference type="GO" id="GO:0005743">
    <property type="term" value="C:mitochondrial inner membrane"/>
    <property type="evidence" value="ECO:0007669"/>
    <property type="project" value="TreeGrafter"/>
</dbReference>
<gene>
    <name evidence="15" type="ORF">LY79DRAFT_705310</name>
</gene>
<proteinExistence type="inferred from homology"/>
<keyword evidence="8" id="KW-1278">Translocase</keyword>
<evidence type="ECO:0000256" key="1">
    <source>
        <dbReference type="ARBA" id="ARBA00004141"/>
    </source>
</evidence>
<keyword evidence="5" id="KW-0677">Repeat</keyword>
<dbReference type="GeneID" id="85449244"/>
<evidence type="ECO:0000256" key="12">
    <source>
        <dbReference type="SAM" id="Phobius"/>
    </source>
</evidence>
<dbReference type="SMART" id="SM00382">
    <property type="entry name" value="AAA"/>
    <property type="match status" value="2"/>
</dbReference>
<evidence type="ECO:0000256" key="8">
    <source>
        <dbReference type="ARBA" id="ARBA00022967"/>
    </source>
</evidence>
<dbReference type="InterPro" id="IPR011527">
    <property type="entry name" value="ABC1_TM_dom"/>
</dbReference>
<dbReference type="GO" id="GO:0016887">
    <property type="term" value="F:ATP hydrolysis activity"/>
    <property type="evidence" value="ECO:0007669"/>
    <property type="project" value="InterPro"/>
</dbReference>
<dbReference type="RefSeq" id="XP_060411617.1">
    <property type="nucleotide sequence ID" value="XM_060565004.1"/>
</dbReference>
<evidence type="ECO:0000256" key="10">
    <source>
        <dbReference type="ARBA" id="ARBA00023136"/>
    </source>
</evidence>
<dbReference type="PROSITE" id="PS00211">
    <property type="entry name" value="ABC_TRANSPORTER_1"/>
    <property type="match status" value="2"/>
</dbReference>
<feature type="transmembrane region" description="Helical" evidence="12">
    <location>
        <begin position="90"/>
        <end position="109"/>
    </location>
</feature>
<dbReference type="GO" id="GO:0005524">
    <property type="term" value="F:ATP binding"/>
    <property type="evidence" value="ECO:0007669"/>
    <property type="project" value="UniProtKB-KW"/>
</dbReference>
<dbReference type="SUPFAM" id="SSF52540">
    <property type="entry name" value="P-loop containing nucleoside triphosphate hydrolases"/>
    <property type="match status" value="2"/>
</dbReference>
<keyword evidence="3" id="KW-0813">Transport</keyword>
<evidence type="ECO:0000256" key="9">
    <source>
        <dbReference type="ARBA" id="ARBA00022989"/>
    </source>
</evidence>
<feature type="domain" description="ABC transmembrane type-1" evidence="14">
    <location>
        <begin position="16"/>
        <end position="257"/>
    </location>
</feature>
<evidence type="ECO:0000259" key="13">
    <source>
        <dbReference type="PROSITE" id="PS50893"/>
    </source>
</evidence>
<evidence type="ECO:0000256" key="5">
    <source>
        <dbReference type="ARBA" id="ARBA00022737"/>
    </source>
</evidence>
<evidence type="ECO:0000259" key="14">
    <source>
        <dbReference type="PROSITE" id="PS50929"/>
    </source>
</evidence>
<dbReference type="SUPFAM" id="SSF90123">
    <property type="entry name" value="ABC transporter transmembrane region"/>
    <property type="match status" value="2"/>
</dbReference>
<evidence type="ECO:0000313" key="16">
    <source>
        <dbReference type="Proteomes" id="UP001230504"/>
    </source>
</evidence>
<evidence type="ECO:0000256" key="4">
    <source>
        <dbReference type="ARBA" id="ARBA00022692"/>
    </source>
</evidence>
<feature type="transmembrane region" description="Helical" evidence="12">
    <location>
        <begin position="17"/>
        <end position="40"/>
    </location>
</feature>
<feature type="domain" description="ABC transporter" evidence="13">
    <location>
        <begin position="949"/>
        <end position="1190"/>
    </location>
</feature>
<feature type="domain" description="ABC transmembrane type-1" evidence="14">
    <location>
        <begin position="628"/>
        <end position="914"/>
    </location>
</feature>
<feature type="transmembrane region" description="Helical" evidence="12">
    <location>
        <begin position="852"/>
        <end position="874"/>
    </location>
</feature>
<dbReference type="PANTHER" id="PTHR43394:SF27">
    <property type="entry name" value="ATP-DEPENDENT TRANSLOCASE ABCB1-LIKE"/>
    <property type="match status" value="1"/>
</dbReference>
<evidence type="ECO:0000313" key="15">
    <source>
        <dbReference type="EMBL" id="KAK1580584.1"/>
    </source>
</evidence>
<dbReference type="CDD" id="cd18577">
    <property type="entry name" value="ABC_6TM_Pgp_ABCB1_D1_like"/>
    <property type="match status" value="1"/>
</dbReference>
<sequence length="1198" mass="127701">MAGFTAFLERLFQTTLYFIYLALSEAVASYAMWMGLTVAGENMTTKIRERLLSAVLEQGVSGAVKISSGEVTARIGANCDLIQDGISSKLGRVTAAMAGVVAAFCIAYYRNWKLALMMSSGLVAFAATGVTGAILIKRFTDKSMSYHGEASSIAHEAISGISFVIASSSQDKMAEKYSSKLEAGHRPAIASRALGDVMVALITCIATLLFALAFWQGSKLFAAGDADIGDIMTVLLAVLLGTASLGLVAPNAQALASAAAAASQNLETIMTTKSINSVSDEGEKPDSVRGAISFTNVHFSYPSRGDVEVLRGLNLSIEAGKTTALVGSSGCGKSTIFSLIQRFYDPTSGTIELDGRPLGKLSLRWLRSRMAVVSQEPVLFNTTIHANIAHGLRKTAKSYSSEEEKALVVQAAKSACAHDFILAQPMGYDTVVGDRGGLLSGGQRQRVAIARAMVSNPKILLLDEATSALDNVSENLIQTALAAARQDRTVIMIAHRLSTARHADHIVVLDENGVAEQGTYDELMALRGAFFKLASAQKTEMQPPEVGDLGLQSTVSLDSLDCGTASYGVQPLDDSGHGRPATAQEDGSVTMLLSNGSSAEQQVESQFTGKDVAKFVAQFNSRSRFLCAFGLFWTLVSGFTSTVQSYVLAQAITAFSESSVRSGVTANINHWSLMLVAIAFVQCASSITRGFSLAVCTERFILRARRAAFGHIMRQDKSFFDTESCASITTLLSTLAGNLDGLGASLLGTFVVGIASLLSAVGLAIGINWRLGLVFSATVPALMAAGYMHGAFSSKREQHTRQLYAQAVSYANEAIDCIATVASLVLESHVEQNFHASMTEMRRRSMRTANKACCIYAVSQAAQYLCFAGCFYYGGRLVAFQKATMLEFFICFNAVVTSTPATGSCFGFLPNVHKAKEAVKTLIGLLARQPLIDGSSDNGYVVNGPSEELTLDQVTFKYPKTSLFSKNTIENISLSVRHGQFIALVGPSGSGKSTILSLLERFYDPQAGNISLDGRDIRSLQLRSLRKHMAFITQETVLFSGTIRDNLLLAAPDPTAVSEEMINDAIKASALEDVIASLPEGLNTAVGYRGASLSGGQRQRLAVARALVNSPSILLLDEATSALDPLSERLVQNAINNASKGRTTVAVAQRLSTIKDADCIYVVNHGRIVEFGTHEDLILKSGLYASMWGEAQGPKTAI</sequence>
<feature type="transmembrane region" description="Helical" evidence="12">
    <location>
        <begin position="228"/>
        <end position="249"/>
    </location>
</feature>
<dbReference type="EMBL" id="JAHLJV010000053">
    <property type="protein sequence ID" value="KAK1580584.1"/>
    <property type="molecule type" value="Genomic_DNA"/>
</dbReference>
<evidence type="ECO:0000256" key="11">
    <source>
        <dbReference type="ARBA" id="ARBA00023180"/>
    </source>
</evidence>
<dbReference type="CDD" id="cd18578">
    <property type="entry name" value="ABC_6TM_Pgp_ABCB1_D2_like"/>
    <property type="match status" value="1"/>
</dbReference>
<dbReference type="Pfam" id="PF00664">
    <property type="entry name" value="ABC_membrane"/>
    <property type="match status" value="2"/>
</dbReference>
<feature type="transmembrane region" description="Helical" evidence="12">
    <location>
        <begin position="193"/>
        <end position="216"/>
    </location>
</feature>
<keyword evidence="10 12" id="KW-0472">Membrane</keyword>
<dbReference type="InterPro" id="IPR039421">
    <property type="entry name" value="Type_1_exporter"/>
</dbReference>
<dbReference type="AlphaFoldDB" id="A0AAD8V359"/>
<evidence type="ECO:0000256" key="7">
    <source>
        <dbReference type="ARBA" id="ARBA00022840"/>
    </source>
</evidence>
<dbReference type="PROSITE" id="PS50893">
    <property type="entry name" value="ABC_TRANSPORTER_2"/>
    <property type="match status" value="2"/>
</dbReference>